<evidence type="ECO:0000313" key="1">
    <source>
        <dbReference type="EMBL" id="KAB2663394.1"/>
    </source>
</evidence>
<keyword evidence="3" id="KW-1185">Reference proteome</keyword>
<reference evidence="1 3" key="1">
    <citation type="submission" date="2019-09" db="EMBL/GenBank/DDBJ databases">
        <title>Taxonomic organization of the family Brucellaceae based on a phylogenomic approach.</title>
        <authorList>
            <person name="Leclercq S."/>
            <person name="Cloeckaert A."/>
            <person name="Zygmunt M.S."/>
        </authorList>
    </citation>
    <scope>NUCLEOTIDE SEQUENCE [LARGE SCALE GENOMIC DNA]</scope>
    <source>
        <strain evidence="1 3">LMG 18957</strain>
    </source>
</reference>
<dbReference type="RefSeq" id="WP_151678402.1">
    <property type="nucleotide sequence ID" value="NZ_WBWA01000021.1"/>
</dbReference>
<dbReference type="Proteomes" id="UP000558475">
    <property type="component" value="Unassembled WGS sequence"/>
</dbReference>
<comment type="caution">
    <text evidence="2">The sequence shown here is derived from an EMBL/GenBank/DDBJ whole genome shotgun (WGS) entry which is preliminary data.</text>
</comment>
<dbReference type="EMBL" id="WBWA01000021">
    <property type="protein sequence ID" value="KAB2663394.1"/>
    <property type="molecule type" value="Genomic_DNA"/>
</dbReference>
<proteinExistence type="predicted"/>
<gene>
    <name evidence="1" type="ORF">F9K91_18425</name>
    <name evidence="2" type="ORF">HGG76_15980</name>
</gene>
<dbReference type="Proteomes" id="UP000430843">
    <property type="component" value="Unassembled WGS sequence"/>
</dbReference>
<evidence type="ECO:0008006" key="5">
    <source>
        <dbReference type="Google" id="ProtNLM"/>
    </source>
</evidence>
<sequence>MAVLPDYVTGTITLANGSTTVTGTGTMFATAAFRAGDTLQIQNLTAVIASVDSNTQLTLAEPWTGTSLTDVPYRARYLPDGARVTAQTTTLIELLGNGVLSNIASLPVEDGKLLVGNTAGQYEPIDKDAIGIQDPNGNLGKLAALTLVANKILNTDDSGDLTQSDITAAVLVLLKLAGTAAANKLPYLDSATTAGLADYTDAARALTNLSGTAAADMLPYLTGASGAGLTALTSFARTVLAANDGYSMWQSMGGATVNGTFKLPGGWLLQFTRSSYVTDSGGYAAVTWPTSFGNTEYLCWSFLASNSVGSPVWTVWNTSQGLSQANFYCENRSTNQSFSGQAILLQSLAIGRAP</sequence>
<evidence type="ECO:0000313" key="3">
    <source>
        <dbReference type="Proteomes" id="UP000430843"/>
    </source>
</evidence>
<evidence type="ECO:0000313" key="2">
    <source>
        <dbReference type="EMBL" id="NKW10349.1"/>
    </source>
</evidence>
<dbReference type="AlphaFoldDB" id="A0A7X6JAV2"/>
<protein>
    <recommendedName>
        <fullName evidence="5">Tail fiber protein</fullName>
    </recommendedName>
</protein>
<accession>A0A7X6JAV2</accession>
<name>A0A7X6JAV2_9HYPH</name>
<reference evidence="2 4" key="2">
    <citation type="submission" date="2020-04" db="EMBL/GenBank/DDBJ databases">
        <title>Whole genome sequencing of clinical and environmental type strains of Ochrobactrum.</title>
        <authorList>
            <person name="Dharne M."/>
        </authorList>
    </citation>
    <scope>NUCLEOTIDE SEQUENCE [LARGE SCALE GENOMIC DNA]</scope>
    <source>
        <strain evidence="2 4">DSM 13340</strain>
    </source>
</reference>
<organism evidence="2 4">
    <name type="scientific">Brucella tritici</name>
    <dbReference type="NCBI Taxonomy" id="94626"/>
    <lineage>
        <taxon>Bacteria</taxon>
        <taxon>Pseudomonadati</taxon>
        <taxon>Pseudomonadota</taxon>
        <taxon>Alphaproteobacteria</taxon>
        <taxon>Hyphomicrobiales</taxon>
        <taxon>Brucellaceae</taxon>
        <taxon>Brucella/Ochrobactrum group</taxon>
        <taxon>Brucella</taxon>
    </lineage>
</organism>
<dbReference type="EMBL" id="JAAXZB010000002">
    <property type="protein sequence ID" value="NKW10349.1"/>
    <property type="molecule type" value="Genomic_DNA"/>
</dbReference>
<evidence type="ECO:0000313" key="4">
    <source>
        <dbReference type="Proteomes" id="UP000558475"/>
    </source>
</evidence>